<evidence type="ECO:0000313" key="1">
    <source>
        <dbReference type="EMBL" id="KAG8224034.1"/>
    </source>
</evidence>
<gene>
    <name evidence="1" type="ORF">J437_LFUL001111</name>
</gene>
<dbReference type="EMBL" id="KZ308182">
    <property type="protein sequence ID" value="KAG8224034.1"/>
    <property type="molecule type" value="Genomic_DNA"/>
</dbReference>
<dbReference type="AlphaFoldDB" id="A0A8K0JX40"/>
<accession>A0A8K0JX40</accession>
<comment type="caution">
    <text evidence="1">The sequence shown here is derived from an EMBL/GenBank/DDBJ whole genome shotgun (WGS) entry which is preliminary data.</text>
</comment>
<dbReference type="Proteomes" id="UP000792457">
    <property type="component" value="Unassembled WGS sequence"/>
</dbReference>
<evidence type="ECO:0000313" key="2">
    <source>
        <dbReference type="Proteomes" id="UP000792457"/>
    </source>
</evidence>
<keyword evidence="2" id="KW-1185">Reference proteome</keyword>
<organism evidence="1 2">
    <name type="scientific">Ladona fulva</name>
    <name type="common">Scarce chaser dragonfly</name>
    <name type="synonym">Libellula fulva</name>
    <dbReference type="NCBI Taxonomy" id="123851"/>
    <lineage>
        <taxon>Eukaryota</taxon>
        <taxon>Metazoa</taxon>
        <taxon>Ecdysozoa</taxon>
        <taxon>Arthropoda</taxon>
        <taxon>Hexapoda</taxon>
        <taxon>Insecta</taxon>
        <taxon>Pterygota</taxon>
        <taxon>Palaeoptera</taxon>
        <taxon>Odonata</taxon>
        <taxon>Epiprocta</taxon>
        <taxon>Anisoptera</taxon>
        <taxon>Libelluloidea</taxon>
        <taxon>Libellulidae</taxon>
        <taxon>Ladona</taxon>
    </lineage>
</organism>
<reference evidence="1" key="1">
    <citation type="submission" date="2013-04" db="EMBL/GenBank/DDBJ databases">
        <authorList>
            <person name="Qu J."/>
            <person name="Murali S.C."/>
            <person name="Bandaranaike D."/>
            <person name="Bellair M."/>
            <person name="Blankenburg K."/>
            <person name="Chao H."/>
            <person name="Dinh H."/>
            <person name="Doddapaneni H."/>
            <person name="Downs B."/>
            <person name="Dugan-Rocha S."/>
            <person name="Elkadiri S."/>
            <person name="Gnanaolivu R.D."/>
            <person name="Hernandez B."/>
            <person name="Javaid M."/>
            <person name="Jayaseelan J.C."/>
            <person name="Lee S."/>
            <person name="Li M."/>
            <person name="Ming W."/>
            <person name="Munidasa M."/>
            <person name="Muniz J."/>
            <person name="Nguyen L."/>
            <person name="Ongeri F."/>
            <person name="Osuji N."/>
            <person name="Pu L.-L."/>
            <person name="Puazo M."/>
            <person name="Qu C."/>
            <person name="Quiroz J."/>
            <person name="Raj R."/>
            <person name="Weissenberger G."/>
            <person name="Xin Y."/>
            <person name="Zou X."/>
            <person name="Han Y."/>
            <person name="Richards S."/>
            <person name="Worley K."/>
            <person name="Muzny D."/>
            <person name="Gibbs R."/>
        </authorList>
    </citation>
    <scope>NUCLEOTIDE SEQUENCE</scope>
    <source>
        <strain evidence="1">Sampled in the wild</strain>
    </source>
</reference>
<protein>
    <submittedName>
        <fullName evidence="1">Uncharacterized protein</fullName>
    </submittedName>
</protein>
<reference evidence="1" key="2">
    <citation type="submission" date="2017-10" db="EMBL/GenBank/DDBJ databases">
        <title>Ladona fulva Genome sequencing and assembly.</title>
        <authorList>
            <person name="Murali S."/>
            <person name="Richards S."/>
            <person name="Bandaranaike D."/>
            <person name="Bellair M."/>
            <person name="Blankenburg K."/>
            <person name="Chao H."/>
            <person name="Dinh H."/>
            <person name="Doddapaneni H."/>
            <person name="Dugan-Rocha S."/>
            <person name="Elkadiri S."/>
            <person name="Gnanaolivu R."/>
            <person name="Hernandez B."/>
            <person name="Skinner E."/>
            <person name="Javaid M."/>
            <person name="Lee S."/>
            <person name="Li M."/>
            <person name="Ming W."/>
            <person name="Munidasa M."/>
            <person name="Muniz J."/>
            <person name="Nguyen L."/>
            <person name="Hughes D."/>
            <person name="Osuji N."/>
            <person name="Pu L.-L."/>
            <person name="Puazo M."/>
            <person name="Qu C."/>
            <person name="Quiroz J."/>
            <person name="Raj R."/>
            <person name="Weissenberger G."/>
            <person name="Xin Y."/>
            <person name="Zou X."/>
            <person name="Han Y."/>
            <person name="Worley K."/>
            <person name="Muzny D."/>
            <person name="Gibbs R."/>
        </authorList>
    </citation>
    <scope>NUCLEOTIDE SEQUENCE</scope>
    <source>
        <strain evidence="1">Sampled in the wild</strain>
    </source>
</reference>
<proteinExistence type="predicted"/>
<sequence length="254" mass="28430">MAKQWEAFKARVEGKRDEFVSTEDTEQLLVLVLQIVATLALDPANHAALADQGIPDALSQLLLPSDEWYYTNHSTRYARYVKHHAARSLVYMGLQHRVNLRISVYDILAEDVPPPTPLTESVEDSYISRTSAAPALVTCRSTKRIVGLSVEGAVVHILGAFEEEFISVYDPSGGFRIAKYVVRSPSVAKAIMMNHYRQILGSLESAIPGVRMSSWPFDHTRGALKVPKSWEAENEFPRNPLSADYVHPKKKSRL</sequence>
<name>A0A8K0JX40_LADFU</name>
<dbReference type="OrthoDB" id="269822at2759"/>